<evidence type="ECO:0000256" key="7">
    <source>
        <dbReference type="RuleBase" id="RU003835"/>
    </source>
</evidence>
<feature type="binding site" evidence="6">
    <location>
        <position position="89"/>
    </location>
    <ligand>
        <name>substrate</name>
    </ligand>
</feature>
<dbReference type="PROSITE" id="PS01076">
    <property type="entry name" value="ACETATE_KINASE_2"/>
    <property type="match status" value="1"/>
</dbReference>
<feature type="binding site" evidence="6">
    <location>
        <position position="8"/>
    </location>
    <ligand>
        <name>Mg(2+)</name>
        <dbReference type="ChEBI" id="CHEBI:18420"/>
    </ligand>
</feature>
<dbReference type="EC" id="2.7.2.1" evidence="6"/>
<dbReference type="InterPro" id="IPR023865">
    <property type="entry name" value="Aliphatic_acid_kinase_CS"/>
</dbReference>
<evidence type="ECO:0000256" key="5">
    <source>
        <dbReference type="ARBA" id="ARBA00022840"/>
    </source>
</evidence>
<dbReference type="GO" id="GO:0000287">
    <property type="term" value="F:magnesium ion binding"/>
    <property type="evidence" value="ECO:0007669"/>
    <property type="project" value="UniProtKB-UniRule"/>
</dbReference>
<dbReference type="PRINTS" id="PR00471">
    <property type="entry name" value="ACETATEKNASE"/>
</dbReference>
<dbReference type="PIRSF" id="PIRSF000722">
    <property type="entry name" value="Acetate_prop_kin"/>
    <property type="match status" value="1"/>
</dbReference>
<dbReference type="NCBIfam" id="TIGR00016">
    <property type="entry name" value="ackA"/>
    <property type="match status" value="1"/>
</dbReference>
<keyword evidence="6" id="KW-0460">Magnesium</keyword>
<dbReference type="RefSeq" id="WP_078712402.1">
    <property type="nucleotide sequence ID" value="NZ_FUWY01000006.1"/>
</dbReference>
<dbReference type="PROSITE" id="PS01075">
    <property type="entry name" value="ACETATE_KINASE_1"/>
    <property type="match status" value="1"/>
</dbReference>
<feature type="site" description="Transition state stabilizer" evidence="6">
    <location>
        <position position="239"/>
    </location>
</feature>
<comment type="pathway">
    <text evidence="6">Metabolic intermediate biosynthesis; acetyl-CoA biosynthesis; acetyl-CoA from acetate: step 1/2.</text>
</comment>
<evidence type="ECO:0000256" key="6">
    <source>
        <dbReference type="HAMAP-Rule" id="MF_00020"/>
    </source>
</evidence>
<keyword evidence="6" id="KW-0479">Metal-binding</keyword>
<dbReference type="CDD" id="cd24010">
    <property type="entry name" value="ASKHA_NBD_AcK_PK"/>
    <property type="match status" value="1"/>
</dbReference>
<dbReference type="Gene3D" id="3.30.420.40">
    <property type="match status" value="2"/>
</dbReference>
<keyword evidence="6" id="KW-0963">Cytoplasm</keyword>
<accession>A0A1T4PG20</accession>
<dbReference type="AlphaFoldDB" id="A0A1T4PG20"/>
<reference evidence="9" key="1">
    <citation type="submission" date="2017-02" db="EMBL/GenBank/DDBJ databases">
        <authorList>
            <person name="Varghese N."/>
            <person name="Submissions S."/>
        </authorList>
    </citation>
    <scope>NUCLEOTIDE SEQUENCE [LARGE SCALE GENOMIC DNA]</scope>
    <source>
        <strain evidence="9">ATCC 25662</strain>
    </source>
</reference>
<protein>
    <recommendedName>
        <fullName evidence="6">Acetate kinase</fullName>
        <ecNumber evidence="6">2.7.2.1</ecNumber>
    </recommendedName>
    <alternativeName>
        <fullName evidence="6">Acetokinase</fullName>
    </alternativeName>
</protein>
<comment type="subcellular location">
    <subcellularLocation>
        <location evidence="6">Cytoplasm</location>
    </subcellularLocation>
</comment>
<organism evidence="8 9">
    <name type="scientific">Anaerorhabdus furcosa</name>
    <dbReference type="NCBI Taxonomy" id="118967"/>
    <lineage>
        <taxon>Bacteria</taxon>
        <taxon>Bacillati</taxon>
        <taxon>Bacillota</taxon>
        <taxon>Erysipelotrichia</taxon>
        <taxon>Erysipelotrichales</taxon>
        <taxon>Erysipelotrichaceae</taxon>
        <taxon>Anaerorhabdus</taxon>
    </lineage>
</organism>
<comment type="subunit">
    <text evidence="6">Homodimer.</text>
</comment>
<dbReference type="GO" id="GO:0005737">
    <property type="term" value="C:cytoplasm"/>
    <property type="evidence" value="ECO:0007669"/>
    <property type="project" value="UniProtKB-SubCell"/>
</dbReference>
<feature type="binding site" evidence="6">
    <location>
        <position position="15"/>
    </location>
    <ligand>
        <name>ATP</name>
        <dbReference type="ChEBI" id="CHEBI:30616"/>
    </ligand>
</feature>
<keyword evidence="4 6" id="KW-0418">Kinase</keyword>
<evidence type="ECO:0000256" key="4">
    <source>
        <dbReference type="ARBA" id="ARBA00022777"/>
    </source>
</evidence>
<keyword evidence="2 6" id="KW-0808">Transferase</keyword>
<keyword evidence="3 6" id="KW-0547">Nucleotide-binding</keyword>
<feature type="binding site" evidence="6">
    <location>
        <begin position="206"/>
        <end position="210"/>
    </location>
    <ligand>
        <name>ATP</name>
        <dbReference type="ChEBI" id="CHEBI:30616"/>
    </ligand>
</feature>
<evidence type="ECO:0000313" key="9">
    <source>
        <dbReference type="Proteomes" id="UP000243297"/>
    </source>
</evidence>
<name>A0A1T4PG20_9FIRM</name>
<dbReference type="PANTHER" id="PTHR21060">
    <property type="entry name" value="ACETATE KINASE"/>
    <property type="match status" value="1"/>
</dbReference>
<feature type="binding site" evidence="6">
    <location>
        <position position="384"/>
    </location>
    <ligand>
        <name>Mg(2+)</name>
        <dbReference type="ChEBI" id="CHEBI:18420"/>
    </ligand>
</feature>
<dbReference type="SUPFAM" id="SSF53067">
    <property type="entry name" value="Actin-like ATPase domain"/>
    <property type="match status" value="2"/>
</dbReference>
<dbReference type="UniPathway" id="UPA00340">
    <property type="reaction ID" value="UER00458"/>
</dbReference>
<dbReference type="OrthoDB" id="9802453at2"/>
<dbReference type="STRING" id="118967.SAMN02745191_2002"/>
<dbReference type="GO" id="GO:0006083">
    <property type="term" value="P:acetate metabolic process"/>
    <property type="evidence" value="ECO:0007669"/>
    <property type="project" value="TreeGrafter"/>
</dbReference>
<dbReference type="EMBL" id="FUWY01000006">
    <property type="protein sequence ID" value="SJZ90429.1"/>
    <property type="molecule type" value="Genomic_DNA"/>
</dbReference>
<dbReference type="GO" id="GO:0005524">
    <property type="term" value="F:ATP binding"/>
    <property type="evidence" value="ECO:0007669"/>
    <property type="project" value="UniProtKB-KW"/>
</dbReference>
<dbReference type="HAMAP" id="MF_00020">
    <property type="entry name" value="Acetate_kinase"/>
    <property type="match status" value="1"/>
</dbReference>
<feature type="site" description="Transition state stabilizer" evidence="6">
    <location>
        <position position="178"/>
    </location>
</feature>
<dbReference type="Proteomes" id="UP000243297">
    <property type="component" value="Unassembled WGS sequence"/>
</dbReference>
<dbReference type="GO" id="GO:0008776">
    <property type="term" value="F:acetate kinase activity"/>
    <property type="evidence" value="ECO:0007669"/>
    <property type="project" value="UniProtKB-UniRule"/>
</dbReference>
<evidence type="ECO:0000313" key="8">
    <source>
        <dbReference type="EMBL" id="SJZ90429.1"/>
    </source>
</evidence>
<dbReference type="Pfam" id="PF00871">
    <property type="entry name" value="Acetate_kinase"/>
    <property type="match status" value="1"/>
</dbReference>
<evidence type="ECO:0000256" key="1">
    <source>
        <dbReference type="ARBA" id="ARBA00008748"/>
    </source>
</evidence>
<dbReference type="InterPro" id="IPR000890">
    <property type="entry name" value="Aliphatic_acid_kin_short-chain"/>
</dbReference>
<dbReference type="GO" id="GO:0006085">
    <property type="term" value="P:acetyl-CoA biosynthetic process"/>
    <property type="evidence" value="ECO:0007669"/>
    <property type="project" value="UniProtKB-UniRule"/>
</dbReference>
<keyword evidence="9" id="KW-1185">Reference proteome</keyword>
<sequence>MSKIISVNAGSSSLKFQLFEMPSETVLTSGIAERIGLEEGIFTIKVNGEKHTKKLPIPTHNEAVDLLLKSLIEFGVVADLNEINGAGHRVVQGGDFFDQSVKVTPESTKIVEDLAELAPLHNPANLIGYRAFAKALPNIEHIFVFDTAFHQTMKPEAFMYPVPYEWYTDYKVRRYGAHGTSHQYVAEQTAKAMGKDIKDVNIITCHLGNGASITAVEHGQCVNTSMGFTPLAGVMMGTRCGDIDPAIVTFMQNKTNMTADEINDILNKKSGMLGISGISSDARDIEDAVAEGNERAKLTHAIYVNRVVNVVGGYFMQMGSVDALAFTAGLGENDTLIRELICKGLEKGLGLSMDYDLNKTIRGKEIVISKPDSKVTVWVMPTNEELVIARDTVRILGL</sequence>
<feature type="active site" description="Proton donor/acceptor" evidence="6">
    <location>
        <position position="146"/>
    </location>
</feature>
<dbReference type="InterPro" id="IPR004372">
    <property type="entry name" value="Ac/propionate_kinase"/>
</dbReference>
<comment type="catalytic activity">
    <reaction evidence="6">
        <text>acetate + ATP = acetyl phosphate + ADP</text>
        <dbReference type="Rhea" id="RHEA:11352"/>
        <dbReference type="ChEBI" id="CHEBI:22191"/>
        <dbReference type="ChEBI" id="CHEBI:30089"/>
        <dbReference type="ChEBI" id="CHEBI:30616"/>
        <dbReference type="ChEBI" id="CHEBI:456216"/>
        <dbReference type="EC" id="2.7.2.1"/>
    </reaction>
</comment>
<gene>
    <name evidence="6" type="primary">ackA</name>
    <name evidence="8" type="ORF">SAMN02745191_2002</name>
</gene>
<comment type="similarity">
    <text evidence="1 6 7">Belongs to the acetokinase family.</text>
</comment>
<comment type="function">
    <text evidence="6">Catalyzes the formation of acetyl phosphate from acetate and ATP. Can also catalyze the reverse reaction.</text>
</comment>
<feature type="binding site" evidence="6">
    <location>
        <begin position="329"/>
        <end position="333"/>
    </location>
    <ligand>
        <name>ATP</name>
        <dbReference type="ChEBI" id="CHEBI:30616"/>
    </ligand>
</feature>
<evidence type="ECO:0000256" key="2">
    <source>
        <dbReference type="ARBA" id="ARBA00022679"/>
    </source>
</evidence>
<dbReference type="PANTHER" id="PTHR21060:SF15">
    <property type="entry name" value="ACETATE KINASE-RELATED"/>
    <property type="match status" value="1"/>
</dbReference>
<proteinExistence type="inferred from homology"/>
<feature type="binding site" evidence="6">
    <location>
        <begin position="281"/>
        <end position="283"/>
    </location>
    <ligand>
        <name>ATP</name>
        <dbReference type="ChEBI" id="CHEBI:30616"/>
    </ligand>
</feature>
<evidence type="ECO:0000256" key="3">
    <source>
        <dbReference type="ARBA" id="ARBA00022741"/>
    </source>
</evidence>
<dbReference type="InterPro" id="IPR043129">
    <property type="entry name" value="ATPase_NBD"/>
</dbReference>
<comment type="cofactor">
    <cofactor evidence="6">
        <name>Mg(2+)</name>
        <dbReference type="ChEBI" id="CHEBI:18420"/>
    </cofactor>
    <cofactor evidence="6">
        <name>Mn(2+)</name>
        <dbReference type="ChEBI" id="CHEBI:29035"/>
    </cofactor>
    <text evidence="6">Mg(2+). Can also accept Mn(2+).</text>
</comment>
<keyword evidence="5 6" id="KW-0067">ATP-binding</keyword>